<organism evidence="1 2">
    <name type="scientific">Kineobactrum sediminis</name>
    <dbReference type="NCBI Taxonomy" id="1905677"/>
    <lineage>
        <taxon>Bacteria</taxon>
        <taxon>Pseudomonadati</taxon>
        <taxon>Pseudomonadota</taxon>
        <taxon>Gammaproteobacteria</taxon>
        <taxon>Cellvibrionales</taxon>
        <taxon>Halieaceae</taxon>
        <taxon>Kineobactrum</taxon>
    </lineage>
</organism>
<dbReference type="AlphaFoldDB" id="A0A2N5Y2N1"/>
<dbReference type="Proteomes" id="UP000234845">
    <property type="component" value="Unassembled WGS sequence"/>
</dbReference>
<sequence length="116" mass="12735">MNLSLTEDHLKLWGSKLYRNRSSGLGYSRSPLGRTGPGSGIPDELYQVDAAVSLLANVDPLRHKILIDHYGRGFNWPEVGERNPDESTGKPRTRDTVARLAAFGLGFIAGQMTNNP</sequence>
<dbReference type="EMBL" id="PKLZ01000007">
    <property type="protein sequence ID" value="PLW82661.1"/>
    <property type="molecule type" value="Genomic_DNA"/>
</dbReference>
<dbReference type="RefSeq" id="WP_101521129.1">
    <property type="nucleotide sequence ID" value="NZ_PKLZ01000007.1"/>
</dbReference>
<comment type="caution">
    <text evidence="1">The sequence shown here is derived from an EMBL/GenBank/DDBJ whole genome shotgun (WGS) entry which is preliminary data.</text>
</comment>
<gene>
    <name evidence="1" type="ORF">CWI75_08740</name>
</gene>
<name>A0A2N5Y2N1_9GAMM</name>
<evidence type="ECO:0000313" key="1">
    <source>
        <dbReference type="EMBL" id="PLW82661.1"/>
    </source>
</evidence>
<evidence type="ECO:0000313" key="2">
    <source>
        <dbReference type="Proteomes" id="UP000234845"/>
    </source>
</evidence>
<reference evidence="2" key="1">
    <citation type="submission" date="2017-11" db="EMBL/GenBank/DDBJ databases">
        <title>The draft genome sequence of Chromatocurvus sp. F02.</title>
        <authorList>
            <person name="Du Z.-J."/>
            <person name="Chang Y.-Q."/>
        </authorList>
    </citation>
    <scope>NUCLEOTIDE SEQUENCE [LARGE SCALE GENOMIC DNA]</scope>
    <source>
        <strain evidence="2">F02</strain>
    </source>
</reference>
<keyword evidence="2" id="KW-1185">Reference proteome</keyword>
<accession>A0A2N5Y2N1</accession>
<protein>
    <submittedName>
        <fullName evidence="1">Uncharacterized protein</fullName>
    </submittedName>
</protein>
<proteinExistence type="predicted"/>